<comment type="caution">
    <text evidence="2">The sequence shown here is derived from an EMBL/GenBank/DDBJ whole genome shotgun (WGS) entry which is preliminary data.</text>
</comment>
<sequence length="66" mass="6940">MSSSDRQRIERVKGSRRAKLTPAPGTSAEPIPGDEATDAAAAAPDATPGSSGPNDERLRRDVPPHY</sequence>
<keyword evidence="3" id="KW-1185">Reference proteome</keyword>
<evidence type="ECO:0000313" key="2">
    <source>
        <dbReference type="EMBL" id="GAA5090829.1"/>
    </source>
</evidence>
<evidence type="ECO:0000313" key="3">
    <source>
        <dbReference type="Proteomes" id="UP001501407"/>
    </source>
</evidence>
<protein>
    <submittedName>
        <fullName evidence="2">Uncharacterized protein</fullName>
    </submittedName>
</protein>
<dbReference type="EMBL" id="BAABKZ010000001">
    <property type="protein sequence ID" value="GAA5090829.1"/>
    <property type="molecule type" value="Genomic_DNA"/>
</dbReference>
<feature type="compositionally biased region" description="Low complexity" evidence="1">
    <location>
        <begin position="38"/>
        <end position="48"/>
    </location>
</feature>
<feature type="compositionally biased region" description="Basic and acidic residues" evidence="1">
    <location>
        <begin position="54"/>
        <end position="66"/>
    </location>
</feature>
<feature type="region of interest" description="Disordered" evidence="1">
    <location>
        <begin position="1"/>
        <end position="66"/>
    </location>
</feature>
<organism evidence="2 3">
    <name type="scientific">Microbacterium yannicii</name>
    <dbReference type="NCBI Taxonomy" id="671622"/>
    <lineage>
        <taxon>Bacteria</taxon>
        <taxon>Bacillati</taxon>
        <taxon>Actinomycetota</taxon>
        <taxon>Actinomycetes</taxon>
        <taxon>Micrococcales</taxon>
        <taxon>Microbacteriaceae</taxon>
        <taxon>Microbacterium</taxon>
    </lineage>
</organism>
<dbReference type="RefSeq" id="WP_194413452.1">
    <property type="nucleotide sequence ID" value="NZ_BAABKZ010000001.1"/>
</dbReference>
<dbReference type="Proteomes" id="UP001501407">
    <property type="component" value="Unassembled WGS sequence"/>
</dbReference>
<evidence type="ECO:0000256" key="1">
    <source>
        <dbReference type="SAM" id="MobiDB-lite"/>
    </source>
</evidence>
<proteinExistence type="predicted"/>
<accession>A0ABP9M577</accession>
<gene>
    <name evidence="2" type="ORF">GCM10025760_17060</name>
</gene>
<feature type="compositionally biased region" description="Basic and acidic residues" evidence="1">
    <location>
        <begin position="1"/>
        <end position="13"/>
    </location>
</feature>
<name>A0ABP9M577_9MICO</name>
<reference evidence="3" key="1">
    <citation type="journal article" date="2019" name="Int. J. Syst. Evol. Microbiol.">
        <title>The Global Catalogue of Microorganisms (GCM) 10K type strain sequencing project: providing services to taxonomists for standard genome sequencing and annotation.</title>
        <authorList>
            <consortium name="The Broad Institute Genomics Platform"/>
            <consortium name="The Broad Institute Genome Sequencing Center for Infectious Disease"/>
            <person name="Wu L."/>
            <person name="Ma J."/>
        </authorList>
    </citation>
    <scope>NUCLEOTIDE SEQUENCE [LARGE SCALE GENOMIC DNA]</scope>
    <source>
        <strain evidence="3">JCM 18959</strain>
    </source>
</reference>